<comment type="similarity">
    <text evidence="1">Belongs to the REF/SRPP family.</text>
</comment>
<proteinExistence type="inferred from homology"/>
<dbReference type="InterPro" id="IPR008802">
    <property type="entry name" value="REF"/>
</dbReference>
<accession>A0A6A4Q1L8</accession>
<dbReference type="PANTHER" id="PTHR33732:SF7">
    <property type="entry name" value="RUBBER ELONGATION FACTOR-RELATED"/>
    <property type="match status" value="1"/>
</dbReference>
<keyword evidence="2" id="KW-0648">Protein biosynthesis</keyword>
<dbReference type="GO" id="GO:0003746">
    <property type="term" value="F:translation elongation factor activity"/>
    <property type="evidence" value="ECO:0007669"/>
    <property type="project" value="UniProtKB-KW"/>
</dbReference>
<dbReference type="Pfam" id="PF05755">
    <property type="entry name" value="REF"/>
    <property type="match status" value="1"/>
</dbReference>
<gene>
    <name evidence="2" type="ORF">Lalb_Chr08g0230631</name>
</gene>
<protein>
    <submittedName>
        <fullName evidence="2">Putative rubber elongation factor</fullName>
    </submittedName>
</protein>
<name>A0A6A4Q1L8_LUPAL</name>
<keyword evidence="3" id="KW-1185">Reference proteome</keyword>
<dbReference type="PANTHER" id="PTHR33732">
    <property type="entry name" value="REF/SRPP-LIKE PROTEIN OS05G0151300/LOC_OS05G05940"/>
    <property type="match status" value="1"/>
</dbReference>
<evidence type="ECO:0000313" key="3">
    <source>
        <dbReference type="Proteomes" id="UP000447434"/>
    </source>
</evidence>
<dbReference type="OrthoDB" id="1901372at2759"/>
<dbReference type="Proteomes" id="UP000447434">
    <property type="component" value="Chromosome 8"/>
</dbReference>
<dbReference type="AlphaFoldDB" id="A0A6A4Q1L8"/>
<evidence type="ECO:0000256" key="1">
    <source>
        <dbReference type="ARBA" id="ARBA00009737"/>
    </source>
</evidence>
<sequence length="141" mass="15613">MSLFSLTTSIPVDEVAHKFNEHAPFAKHVAVQVNDLTQKVAQEAGKVVSEVQCEGPVAAINFVTTESKHFVLINSVKLWNGLNHIPLFHALAEMSAPTIAYLSHKYNHVIKTMIGKGYILFLYLPLIPIDEVAKAFKQGVF</sequence>
<evidence type="ECO:0000313" key="2">
    <source>
        <dbReference type="EMBL" id="KAE9607975.1"/>
    </source>
</evidence>
<keyword evidence="2" id="KW-0251">Elongation factor</keyword>
<comment type="caution">
    <text evidence="2">The sequence shown here is derived from an EMBL/GenBank/DDBJ whole genome shotgun (WGS) entry which is preliminary data.</text>
</comment>
<dbReference type="EMBL" id="WOCE01000008">
    <property type="protein sequence ID" value="KAE9607975.1"/>
    <property type="molecule type" value="Genomic_DNA"/>
</dbReference>
<reference evidence="3" key="1">
    <citation type="journal article" date="2020" name="Nat. Commun.">
        <title>Genome sequence of the cluster root forming white lupin.</title>
        <authorList>
            <person name="Hufnagel B."/>
            <person name="Marques A."/>
            <person name="Soriano A."/>
            <person name="Marques L."/>
            <person name="Divol F."/>
            <person name="Doumas P."/>
            <person name="Sallet E."/>
            <person name="Mancinotti D."/>
            <person name="Carrere S."/>
            <person name="Marande W."/>
            <person name="Arribat S."/>
            <person name="Keller J."/>
            <person name="Huneau C."/>
            <person name="Blein T."/>
            <person name="Aime D."/>
            <person name="Laguerre M."/>
            <person name="Taylor J."/>
            <person name="Schubert V."/>
            <person name="Nelson M."/>
            <person name="Geu-Flores F."/>
            <person name="Crespi M."/>
            <person name="Gallardo-Guerrero K."/>
            <person name="Delaux P.-M."/>
            <person name="Salse J."/>
            <person name="Berges H."/>
            <person name="Guyot R."/>
            <person name="Gouzy J."/>
            <person name="Peret B."/>
        </authorList>
    </citation>
    <scope>NUCLEOTIDE SEQUENCE [LARGE SCALE GENOMIC DNA]</scope>
    <source>
        <strain evidence="3">cv. Amiga</strain>
    </source>
</reference>
<organism evidence="2 3">
    <name type="scientific">Lupinus albus</name>
    <name type="common">White lupine</name>
    <name type="synonym">Lupinus termis</name>
    <dbReference type="NCBI Taxonomy" id="3870"/>
    <lineage>
        <taxon>Eukaryota</taxon>
        <taxon>Viridiplantae</taxon>
        <taxon>Streptophyta</taxon>
        <taxon>Embryophyta</taxon>
        <taxon>Tracheophyta</taxon>
        <taxon>Spermatophyta</taxon>
        <taxon>Magnoliopsida</taxon>
        <taxon>eudicotyledons</taxon>
        <taxon>Gunneridae</taxon>
        <taxon>Pentapetalae</taxon>
        <taxon>rosids</taxon>
        <taxon>fabids</taxon>
        <taxon>Fabales</taxon>
        <taxon>Fabaceae</taxon>
        <taxon>Papilionoideae</taxon>
        <taxon>50 kb inversion clade</taxon>
        <taxon>genistoids sensu lato</taxon>
        <taxon>core genistoids</taxon>
        <taxon>Genisteae</taxon>
        <taxon>Lupinus</taxon>
    </lineage>
</organism>